<dbReference type="PANTHER" id="PTHR43818:SF7">
    <property type="entry name" value="DEHYDROGENASE"/>
    <property type="match status" value="1"/>
</dbReference>
<gene>
    <name evidence="2" type="ORF">LRX75_07795</name>
</gene>
<organism evidence="2 3">
    <name type="scientific">Rhizobium quercicola</name>
    <dbReference type="NCBI Taxonomy" id="2901226"/>
    <lineage>
        <taxon>Bacteria</taxon>
        <taxon>Pseudomonadati</taxon>
        <taxon>Pseudomonadota</taxon>
        <taxon>Alphaproteobacteria</taxon>
        <taxon>Hyphomicrobiales</taxon>
        <taxon>Rhizobiaceae</taxon>
        <taxon>Rhizobium/Agrobacterium group</taxon>
        <taxon>Rhizobium</taxon>
    </lineage>
</organism>
<keyword evidence="3" id="KW-1185">Reference proteome</keyword>
<dbReference type="Gene3D" id="3.30.360.10">
    <property type="entry name" value="Dihydrodipicolinate Reductase, domain 2"/>
    <property type="match status" value="1"/>
</dbReference>
<comment type="caution">
    <text evidence="2">The sequence shown here is derived from an EMBL/GenBank/DDBJ whole genome shotgun (WGS) entry which is preliminary data.</text>
</comment>
<evidence type="ECO:0000259" key="1">
    <source>
        <dbReference type="Pfam" id="PF01408"/>
    </source>
</evidence>
<dbReference type="Gene3D" id="3.40.50.720">
    <property type="entry name" value="NAD(P)-binding Rossmann-like Domain"/>
    <property type="match status" value="1"/>
</dbReference>
<evidence type="ECO:0000313" key="2">
    <source>
        <dbReference type="EMBL" id="MCD7108942.1"/>
    </source>
</evidence>
<dbReference type="Proteomes" id="UP001139089">
    <property type="component" value="Unassembled WGS sequence"/>
</dbReference>
<sequence>MNPISIAVVGVGKIARDQHLPSIYNNSGYRLVAAASRHGSVDGVENFTDIEDMLTAMPEIEAVSLCMPPRVRFDAAYKALDAGKHVFLEKPPGATLSEVAILEALAIEKNVTLFTSWHSRFGPAVEPARAFLADKTISRVDIIWNEDVRRWHPNQDWIWEAGGLGVFDPGINALSIMTHILPMPVFVTRSTLEIPENRDAPIAAQIDFQSASGIPVTADMDWRRQSSDDRWDIIVETDAGTMILGNGGARLSVDGVMRADEQETEYPTLYARFHDLVRAGRSEVDVAPLRHIADIFMLGSRKTVEAFYD</sequence>
<evidence type="ECO:0000313" key="3">
    <source>
        <dbReference type="Proteomes" id="UP001139089"/>
    </source>
</evidence>
<dbReference type="InterPro" id="IPR050463">
    <property type="entry name" value="Gfo/Idh/MocA_oxidrdct_glycsds"/>
</dbReference>
<reference evidence="2" key="1">
    <citation type="submission" date="2021-12" db="EMBL/GenBank/DDBJ databases">
        <authorList>
            <person name="Li Y."/>
        </authorList>
    </citation>
    <scope>NUCLEOTIDE SEQUENCE</scope>
    <source>
        <strain evidence="2">DKSPLA3</strain>
    </source>
</reference>
<protein>
    <submittedName>
        <fullName evidence="2">Gfo/Idh/MocA family oxidoreductase</fullName>
    </submittedName>
</protein>
<dbReference type="EMBL" id="JAJOZR010000004">
    <property type="protein sequence ID" value="MCD7108942.1"/>
    <property type="molecule type" value="Genomic_DNA"/>
</dbReference>
<dbReference type="InterPro" id="IPR036291">
    <property type="entry name" value="NAD(P)-bd_dom_sf"/>
</dbReference>
<dbReference type="SUPFAM" id="SSF55347">
    <property type="entry name" value="Glyceraldehyde-3-phosphate dehydrogenase-like, C-terminal domain"/>
    <property type="match status" value="1"/>
</dbReference>
<proteinExistence type="predicted"/>
<dbReference type="RefSeq" id="WP_231813271.1">
    <property type="nucleotide sequence ID" value="NZ_JAJOZR010000004.1"/>
</dbReference>
<name>A0A9X1T013_9HYPH</name>
<accession>A0A9X1T013</accession>
<dbReference type="GO" id="GO:0000166">
    <property type="term" value="F:nucleotide binding"/>
    <property type="evidence" value="ECO:0007669"/>
    <property type="project" value="InterPro"/>
</dbReference>
<dbReference type="Pfam" id="PF01408">
    <property type="entry name" value="GFO_IDH_MocA"/>
    <property type="match status" value="1"/>
</dbReference>
<dbReference type="SUPFAM" id="SSF51735">
    <property type="entry name" value="NAD(P)-binding Rossmann-fold domains"/>
    <property type="match status" value="1"/>
</dbReference>
<dbReference type="InterPro" id="IPR000683">
    <property type="entry name" value="Gfo/Idh/MocA-like_OxRdtase_N"/>
</dbReference>
<dbReference type="PANTHER" id="PTHR43818">
    <property type="entry name" value="BCDNA.GH03377"/>
    <property type="match status" value="1"/>
</dbReference>
<feature type="domain" description="Gfo/Idh/MocA-like oxidoreductase N-terminal" evidence="1">
    <location>
        <begin position="4"/>
        <end position="114"/>
    </location>
</feature>
<dbReference type="AlphaFoldDB" id="A0A9X1T013"/>